<evidence type="ECO:0000313" key="7">
    <source>
        <dbReference type="Proteomes" id="UP000245055"/>
    </source>
</evidence>
<keyword evidence="3" id="KW-0238">DNA-binding</keyword>
<evidence type="ECO:0000259" key="5">
    <source>
        <dbReference type="PROSITE" id="PS50931"/>
    </source>
</evidence>
<dbReference type="InterPro" id="IPR000847">
    <property type="entry name" value="LysR_HTH_N"/>
</dbReference>
<comment type="caution">
    <text evidence="6">The sequence shown here is derived from an EMBL/GenBank/DDBJ whole genome shotgun (WGS) entry which is preliminary data.</text>
</comment>
<reference evidence="6 7" key="1">
    <citation type="submission" date="2018-05" db="EMBL/GenBank/DDBJ databases">
        <title>Genomic diversity of pathogens causing Blackleg of Potato in Pakistan.</title>
        <authorList>
            <person name="Sarfraz S."/>
            <person name="Riaz K."/>
            <person name="Oulghazi S."/>
            <person name="Cigna J."/>
            <person name="Sahi S.T."/>
            <person name="Khan S.H."/>
            <person name="Hameed A."/>
            <person name="Faure D."/>
        </authorList>
    </citation>
    <scope>NUCLEOTIDE SEQUENCE [LARGE SCALE GENOMIC DNA]</scope>
    <source>
        <strain evidence="6 7">SS70</strain>
    </source>
</reference>
<protein>
    <submittedName>
        <fullName evidence="6">LysR family transcriptional regulator</fullName>
    </submittedName>
</protein>
<dbReference type="Gene3D" id="3.40.190.290">
    <property type="match status" value="1"/>
</dbReference>
<evidence type="ECO:0000256" key="1">
    <source>
        <dbReference type="ARBA" id="ARBA00009437"/>
    </source>
</evidence>
<dbReference type="InterPro" id="IPR058163">
    <property type="entry name" value="LysR-type_TF_proteobact-type"/>
</dbReference>
<dbReference type="InterPro" id="IPR036390">
    <property type="entry name" value="WH_DNA-bd_sf"/>
</dbReference>
<evidence type="ECO:0000256" key="3">
    <source>
        <dbReference type="ARBA" id="ARBA00023125"/>
    </source>
</evidence>
<name>A0AAX1C2R2_9GAMM</name>
<dbReference type="PANTHER" id="PTHR30537">
    <property type="entry name" value="HTH-TYPE TRANSCRIPTIONAL REGULATOR"/>
    <property type="match status" value="1"/>
</dbReference>
<gene>
    <name evidence="6" type="ORF">DF213_18325</name>
</gene>
<dbReference type="AlphaFoldDB" id="A0AAX1C2R2"/>
<comment type="similarity">
    <text evidence="1">Belongs to the LysR transcriptional regulatory family.</text>
</comment>
<dbReference type="Pfam" id="PF03466">
    <property type="entry name" value="LysR_substrate"/>
    <property type="match status" value="1"/>
</dbReference>
<proteinExistence type="inferred from homology"/>
<dbReference type="Proteomes" id="UP000245055">
    <property type="component" value="Unassembled WGS sequence"/>
</dbReference>
<evidence type="ECO:0000313" key="6">
    <source>
        <dbReference type="EMBL" id="PWD70440.1"/>
    </source>
</evidence>
<keyword evidence="4" id="KW-0804">Transcription</keyword>
<dbReference type="SUPFAM" id="SSF53850">
    <property type="entry name" value="Periplasmic binding protein-like II"/>
    <property type="match status" value="1"/>
</dbReference>
<evidence type="ECO:0000256" key="2">
    <source>
        <dbReference type="ARBA" id="ARBA00023015"/>
    </source>
</evidence>
<dbReference type="EMBL" id="QESZ01000029">
    <property type="protein sequence ID" value="PWD70440.1"/>
    <property type="molecule type" value="Genomic_DNA"/>
</dbReference>
<dbReference type="Pfam" id="PF00126">
    <property type="entry name" value="HTH_1"/>
    <property type="match status" value="1"/>
</dbReference>
<feature type="domain" description="HTH lysR-type" evidence="5">
    <location>
        <begin position="11"/>
        <end position="67"/>
    </location>
</feature>
<dbReference type="PROSITE" id="PS50931">
    <property type="entry name" value="HTH_LYSR"/>
    <property type="match status" value="1"/>
</dbReference>
<evidence type="ECO:0000256" key="4">
    <source>
        <dbReference type="ARBA" id="ARBA00023163"/>
    </source>
</evidence>
<dbReference type="FunFam" id="1.10.10.10:FF:000001">
    <property type="entry name" value="LysR family transcriptional regulator"/>
    <property type="match status" value="1"/>
</dbReference>
<dbReference type="InterPro" id="IPR005119">
    <property type="entry name" value="LysR_subst-bd"/>
</dbReference>
<keyword evidence="2" id="KW-0805">Transcription regulation</keyword>
<dbReference type="Gene3D" id="1.10.10.10">
    <property type="entry name" value="Winged helix-like DNA-binding domain superfamily/Winged helix DNA-binding domain"/>
    <property type="match status" value="1"/>
</dbReference>
<accession>A0AAX1C2R2</accession>
<dbReference type="GO" id="GO:0003700">
    <property type="term" value="F:DNA-binding transcription factor activity"/>
    <property type="evidence" value="ECO:0007669"/>
    <property type="project" value="InterPro"/>
</dbReference>
<dbReference type="SUPFAM" id="SSF46785">
    <property type="entry name" value="Winged helix' DNA-binding domain"/>
    <property type="match status" value="1"/>
</dbReference>
<dbReference type="GO" id="GO:0003677">
    <property type="term" value="F:DNA binding"/>
    <property type="evidence" value="ECO:0007669"/>
    <property type="project" value="UniProtKB-KW"/>
</dbReference>
<dbReference type="InterPro" id="IPR036388">
    <property type="entry name" value="WH-like_DNA-bd_sf"/>
</dbReference>
<organism evidence="6 7">
    <name type="scientific">Dickeya dianthicola</name>
    <dbReference type="NCBI Taxonomy" id="204039"/>
    <lineage>
        <taxon>Bacteria</taxon>
        <taxon>Pseudomonadati</taxon>
        <taxon>Pseudomonadota</taxon>
        <taxon>Gammaproteobacteria</taxon>
        <taxon>Enterobacterales</taxon>
        <taxon>Pectobacteriaceae</taxon>
        <taxon>Dickeya</taxon>
    </lineage>
</organism>
<sequence length="303" mass="32812">MKMNYTIGRSDLDGVMVFLAVAEERGFRAAARRLGITPSAVSQAIRSFEQRVGVALLVRTTRSVGLTEAGERLLLQVRPAAQQVLQGIESARSLSNSVTGLLRISVPKASVPILTERFVSGFLIANPRLQLELIGDDRLVDIVAGGCDAGVRPRTSVHADMVAVPLTAEEPQVVVGSPSLLARYGRPSQPDDIRNVPCIAFRQADIVLNEWTFNVKGQRSVIPIRGPLILDDVAACVQAAEQGVGLFRLPRSIVARNIHAGTLVVVLDAFSVEFPGLALYYPNRRTVLPKLRAFIDYVLSNGL</sequence>
<dbReference type="PANTHER" id="PTHR30537:SF5">
    <property type="entry name" value="HTH-TYPE TRANSCRIPTIONAL ACTIVATOR TTDR-RELATED"/>
    <property type="match status" value="1"/>
</dbReference>